<sequence length="134" mass="15448">MLIMMDDYSRYPEVEIVPTTSAAVVIPKVEKMMATHGLFSEVRTDNGPPFNSPGEKATLWAVGSRVAWRTLVFQRNPCTRADIHRETMRWQDRQRRQRPDHQPLRRVRALRVEVLPRAVTLFHCLDVQGLGGII</sequence>
<keyword evidence="2" id="KW-1185">Reference proteome</keyword>
<evidence type="ECO:0000313" key="2">
    <source>
        <dbReference type="Proteomes" id="UP001066276"/>
    </source>
</evidence>
<dbReference type="InterPro" id="IPR036397">
    <property type="entry name" value="RNaseH_sf"/>
</dbReference>
<proteinExistence type="predicted"/>
<reference evidence="1" key="1">
    <citation type="journal article" date="2022" name="bioRxiv">
        <title>Sequencing and chromosome-scale assembly of the giantPleurodeles waltlgenome.</title>
        <authorList>
            <person name="Brown T."/>
            <person name="Elewa A."/>
            <person name="Iarovenko S."/>
            <person name="Subramanian E."/>
            <person name="Araus A.J."/>
            <person name="Petzold A."/>
            <person name="Susuki M."/>
            <person name="Suzuki K.-i.T."/>
            <person name="Hayashi T."/>
            <person name="Toyoda A."/>
            <person name="Oliveira C."/>
            <person name="Osipova E."/>
            <person name="Leigh N.D."/>
            <person name="Simon A."/>
            <person name="Yun M.H."/>
        </authorList>
    </citation>
    <scope>NUCLEOTIDE SEQUENCE</scope>
    <source>
        <strain evidence="1">20211129_DDA</strain>
        <tissue evidence="1">Liver</tissue>
    </source>
</reference>
<dbReference type="InterPro" id="IPR012337">
    <property type="entry name" value="RNaseH-like_sf"/>
</dbReference>
<organism evidence="1 2">
    <name type="scientific">Pleurodeles waltl</name>
    <name type="common">Iberian ribbed newt</name>
    <dbReference type="NCBI Taxonomy" id="8319"/>
    <lineage>
        <taxon>Eukaryota</taxon>
        <taxon>Metazoa</taxon>
        <taxon>Chordata</taxon>
        <taxon>Craniata</taxon>
        <taxon>Vertebrata</taxon>
        <taxon>Euteleostomi</taxon>
        <taxon>Amphibia</taxon>
        <taxon>Batrachia</taxon>
        <taxon>Caudata</taxon>
        <taxon>Salamandroidea</taxon>
        <taxon>Salamandridae</taxon>
        <taxon>Pleurodelinae</taxon>
        <taxon>Pleurodeles</taxon>
    </lineage>
</organism>
<name>A0AAV7KRU0_PLEWA</name>
<dbReference type="GO" id="GO:0003676">
    <property type="term" value="F:nucleic acid binding"/>
    <property type="evidence" value="ECO:0007669"/>
    <property type="project" value="InterPro"/>
</dbReference>
<accession>A0AAV7KRU0</accession>
<dbReference type="Proteomes" id="UP001066276">
    <property type="component" value="Chromosome 12"/>
</dbReference>
<evidence type="ECO:0000313" key="1">
    <source>
        <dbReference type="EMBL" id="KAJ1082156.1"/>
    </source>
</evidence>
<comment type="caution">
    <text evidence="1">The sequence shown here is derived from an EMBL/GenBank/DDBJ whole genome shotgun (WGS) entry which is preliminary data.</text>
</comment>
<dbReference type="SUPFAM" id="SSF53098">
    <property type="entry name" value="Ribonuclease H-like"/>
    <property type="match status" value="1"/>
</dbReference>
<protein>
    <recommendedName>
        <fullName evidence="3">Integrase catalytic domain-containing protein</fullName>
    </recommendedName>
</protein>
<dbReference type="Gene3D" id="3.30.420.10">
    <property type="entry name" value="Ribonuclease H-like superfamily/Ribonuclease H"/>
    <property type="match status" value="1"/>
</dbReference>
<dbReference type="EMBL" id="JANPWB010000016">
    <property type="protein sequence ID" value="KAJ1082156.1"/>
    <property type="molecule type" value="Genomic_DNA"/>
</dbReference>
<evidence type="ECO:0008006" key="3">
    <source>
        <dbReference type="Google" id="ProtNLM"/>
    </source>
</evidence>
<dbReference type="AlphaFoldDB" id="A0AAV7KRU0"/>
<gene>
    <name evidence="1" type="ORF">NDU88_002326</name>
</gene>